<keyword evidence="2" id="KW-1185">Reference proteome</keyword>
<sequence length="143" mass="16355">MQKSIVLLKGKLIRQKNCDREVLECLSMMQEERLQTMSAAGIGELTARFILAMFGPEHRRCGSSPGFVTRATSVAFPLLRLRPLVRDTIKGWYAVYMGMVPAKSVEGQSSSHLCDGSEGWLRFWCRLRPICRSFFLKNGRQYY</sequence>
<name>A0A4Y2IU46_ARAVE</name>
<dbReference type="AlphaFoldDB" id="A0A4Y2IU46"/>
<accession>A0A4Y2IU46</accession>
<organism evidence="1 2">
    <name type="scientific">Araneus ventricosus</name>
    <name type="common">Orbweaver spider</name>
    <name type="synonym">Epeira ventricosa</name>
    <dbReference type="NCBI Taxonomy" id="182803"/>
    <lineage>
        <taxon>Eukaryota</taxon>
        <taxon>Metazoa</taxon>
        <taxon>Ecdysozoa</taxon>
        <taxon>Arthropoda</taxon>
        <taxon>Chelicerata</taxon>
        <taxon>Arachnida</taxon>
        <taxon>Araneae</taxon>
        <taxon>Araneomorphae</taxon>
        <taxon>Entelegynae</taxon>
        <taxon>Araneoidea</taxon>
        <taxon>Araneidae</taxon>
        <taxon>Araneus</taxon>
    </lineage>
</organism>
<dbReference type="EMBL" id="BGPR01002903">
    <property type="protein sequence ID" value="GBM80779.1"/>
    <property type="molecule type" value="Genomic_DNA"/>
</dbReference>
<comment type="caution">
    <text evidence="1">The sequence shown here is derived from an EMBL/GenBank/DDBJ whole genome shotgun (WGS) entry which is preliminary data.</text>
</comment>
<reference evidence="1 2" key="1">
    <citation type="journal article" date="2019" name="Sci. Rep.">
        <title>Orb-weaving spider Araneus ventricosus genome elucidates the spidroin gene catalogue.</title>
        <authorList>
            <person name="Kono N."/>
            <person name="Nakamura H."/>
            <person name="Ohtoshi R."/>
            <person name="Moran D.A.P."/>
            <person name="Shinohara A."/>
            <person name="Yoshida Y."/>
            <person name="Fujiwara M."/>
            <person name="Mori M."/>
            <person name="Tomita M."/>
            <person name="Arakawa K."/>
        </authorList>
    </citation>
    <scope>NUCLEOTIDE SEQUENCE [LARGE SCALE GENOMIC DNA]</scope>
</reference>
<evidence type="ECO:0000313" key="2">
    <source>
        <dbReference type="Proteomes" id="UP000499080"/>
    </source>
</evidence>
<protein>
    <submittedName>
        <fullName evidence="1">Uncharacterized protein</fullName>
    </submittedName>
</protein>
<proteinExistence type="predicted"/>
<gene>
    <name evidence="1" type="ORF">AVEN_258817_1</name>
</gene>
<evidence type="ECO:0000313" key="1">
    <source>
        <dbReference type="EMBL" id="GBM80779.1"/>
    </source>
</evidence>
<dbReference type="Proteomes" id="UP000499080">
    <property type="component" value="Unassembled WGS sequence"/>
</dbReference>